<feature type="domain" description="Protein FecR C-terminal" evidence="3">
    <location>
        <begin position="313"/>
        <end position="381"/>
    </location>
</feature>
<evidence type="ECO:0000313" key="5">
    <source>
        <dbReference type="Proteomes" id="UP001168642"/>
    </source>
</evidence>
<feature type="transmembrane region" description="Helical" evidence="1">
    <location>
        <begin position="83"/>
        <end position="101"/>
    </location>
</feature>
<gene>
    <name evidence="4" type="ORF">QVZ41_08000</name>
</gene>
<sequence>MITSEIEKCIINYLNGTASTKELYVLEDWIKLAGNKELFKEYIKLDYVTSAALAKNDKSDFINKETLRIKNQTKVRKLLPFNLLKYAAILLIAICSTYLVYQNITKKEGFIAGTDQIILDLGNGKTEIIQENGSKEIVDSNGNVIGVQQANRIVYNTPDKISEKEIINKLTVPYGKHFELVLSDGTMITLNSGTSIKYPSQFSNNKKREVSLNGEAFFNVAKDPSHPFVVNANQLKIRVLGTQFNVSAYPEEKNIATVLVEGLVGLYDNDYYNTNSTTLLNPGFKGVYNTDKQTFSTEKVDTRIYTSWRTGTLIFRDISFKNIIKKLERNYNITIVNNNKELDQQYFNASFSAKESVEKILNTFSKSYPFNYETINQKIIIN</sequence>
<dbReference type="InterPro" id="IPR012373">
    <property type="entry name" value="Ferrdict_sens_TM"/>
</dbReference>
<dbReference type="InterPro" id="IPR006860">
    <property type="entry name" value="FecR"/>
</dbReference>
<comment type="caution">
    <text evidence="4">The sequence shown here is derived from an EMBL/GenBank/DDBJ whole genome shotgun (WGS) entry which is preliminary data.</text>
</comment>
<dbReference type="Proteomes" id="UP001168642">
    <property type="component" value="Unassembled WGS sequence"/>
</dbReference>
<dbReference type="RefSeq" id="WP_302884036.1">
    <property type="nucleotide sequence ID" value="NZ_JAUMIT010000003.1"/>
</dbReference>
<evidence type="ECO:0000259" key="2">
    <source>
        <dbReference type="Pfam" id="PF04773"/>
    </source>
</evidence>
<proteinExistence type="predicted"/>
<dbReference type="Gene3D" id="3.55.50.30">
    <property type="match status" value="1"/>
</dbReference>
<reference evidence="4" key="1">
    <citation type="submission" date="2023-07" db="EMBL/GenBank/DDBJ databases">
        <title>Wenyingzhuangia sp. chi5 genome sequencing and assembly.</title>
        <authorList>
            <person name="Park S."/>
        </authorList>
    </citation>
    <scope>NUCLEOTIDE SEQUENCE</scope>
    <source>
        <strain evidence="4">Chi5</strain>
    </source>
</reference>
<keyword evidence="1" id="KW-0812">Transmembrane</keyword>
<feature type="domain" description="FecR protein" evidence="2">
    <location>
        <begin position="172"/>
        <end position="264"/>
    </location>
</feature>
<dbReference type="Pfam" id="PF16344">
    <property type="entry name" value="FecR_C"/>
    <property type="match status" value="1"/>
</dbReference>
<evidence type="ECO:0000313" key="4">
    <source>
        <dbReference type="EMBL" id="MDO3694782.1"/>
    </source>
</evidence>
<organism evidence="4 5">
    <name type="scientific">Wenyingzhuangia gilva</name>
    <dbReference type="NCBI Taxonomy" id="3057677"/>
    <lineage>
        <taxon>Bacteria</taxon>
        <taxon>Pseudomonadati</taxon>
        <taxon>Bacteroidota</taxon>
        <taxon>Flavobacteriia</taxon>
        <taxon>Flavobacteriales</taxon>
        <taxon>Flavobacteriaceae</taxon>
        <taxon>Wenyingzhuangia</taxon>
    </lineage>
</organism>
<keyword evidence="1" id="KW-1133">Transmembrane helix</keyword>
<dbReference type="Pfam" id="PF04773">
    <property type="entry name" value="FecR"/>
    <property type="match status" value="1"/>
</dbReference>
<protein>
    <submittedName>
        <fullName evidence="4">FecR family protein</fullName>
    </submittedName>
</protein>
<dbReference type="EMBL" id="JAUMIT010000003">
    <property type="protein sequence ID" value="MDO3694782.1"/>
    <property type="molecule type" value="Genomic_DNA"/>
</dbReference>
<evidence type="ECO:0000256" key="1">
    <source>
        <dbReference type="SAM" id="Phobius"/>
    </source>
</evidence>
<dbReference type="Gene3D" id="2.60.120.1440">
    <property type="match status" value="1"/>
</dbReference>
<keyword evidence="5" id="KW-1185">Reference proteome</keyword>
<dbReference type="PANTHER" id="PTHR30273:SF2">
    <property type="entry name" value="PROTEIN FECR"/>
    <property type="match status" value="1"/>
</dbReference>
<keyword evidence="1" id="KW-0472">Membrane</keyword>
<dbReference type="PANTHER" id="PTHR30273">
    <property type="entry name" value="PERIPLASMIC SIGNAL SENSOR AND SIGMA FACTOR ACTIVATOR FECR-RELATED"/>
    <property type="match status" value="1"/>
</dbReference>
<evidence type="ECO:0000259" key="3">
    <source>
        <dbReference type="Pfam" id="PF16344"/>
    </source>
</evidence>
<dbReference type="InterPro" id="IPR032508">
    <property type="entry name" value="FecR_C"/>
</dbReference>
<name>A0ABT8VS46_9FLAO</name>
<accession>A0ABT8VS46</accession>